<dbReference type="GO" id="GO:0005576">
    <property type="term" value="C:extracellular region"/>
    <property type="evidence" value="ECO:0007669"/>
    <property type="project" value="UniProtKB-SubCell"/>
</dbReference>
<comment type="subcellular location">
    <subcellularLocation>
        <location evidence="1">Cell membrane</location>
        <topology evidence="1">Single-pass type I membrane protein</topology>
    </subcellularLocation>
    <subcellularLocation>
        <location evidence="2">Secreted</location>
    </subcellularLocation>
</comment>
<dbReference type="PRINTS" id="PR00258">
    <property type="entry name" value="SPERACTRCPTR"/>
</dbReference>
<feature type="region of interest" description="Disordered" evidence="13">
    <location>
        <begin position="1"/>
        <end position="27"/>
    </location>
</feature>
<dbReference type="Gene3D" id="1.10.287.700">
    <property type="entry name" value="Helix hairpin bin"/>
    <property type="match status" value="1"/>
</dbReference>
<feature type="disulfide bond" evidence="12">
    <location>
        <begin position="363"/>
        <end position="427"/>
    </location>
</feature>
<dbReference type="Gene3D" id="3.10.250.10">
    <property type="entry name" value="SRCR-like domain"/>
    <property type="match status" value="7"/>
</dbReference>
<dbReference type="InterPro" id="IPR036772">
    <property type="entry name" value="SRCR-like_dom_sf"/>
</dbReference>
<reference evidence="17" key="1">
    <citation type="submission" date="2025-08" db="UniProtKB">
        <authorList>
            <consortium name="RefSeq"/>
        </authorList>
    </citation>
    <scope>IDENTIFICATION</scope>
    <source>
        <tissue evidence="17">Muscle</tissue>
    </source>
</reference>
<evidence type="ECO:0000256" key="1">
    <source>
        <dbReference type="ARBA" id="ARBA00004251"/>
    </source>
</evidence>
<feature type="domain" description="SRCR" evidence="15">
    <location>
        <begin position="441"/>
        <end position="541"/>
    </location>
</feature>
<feature type="disulfide bond" evidence="12">
    <location>
        <begin position="510"/>
        <end position="520"/>
    </location>
</feature>
<dbReference type="SUPFAM" id="SSF56487">
    <property type="entry name" value="SRCR-like"/>
    <property type="match status" value="7"/>
</dbReference>
<evidence type="ECO:0000313" key="17">
    <source>
        <dbReference type="RefSeq" id="XP_039242047.1"/>
    </source>
</evidence>
<keyword evidence="3" id="KW-1003">Cell membrane</keyword>
<gene>
    <name evidence="17" type="primary">LOC114002902</name>
</gene>
<evidence type="ECO:0000256" key="7">
    <source>
        <dbReference type="ARBA" id="ARBA00022737"/>
    </source>
</evidence>
<feature type="domain" description="SRCR" evidence="15">
    <location>
        <begin position="738"/>
        <end position="836"/>
    </location>
</feature>
<evidence type="ECO:0000256" key="12">
    <source>
        <dbReference type="PROSITE-ProRule" id="PRU00196"/>
    </source>
</evidence>
<keyword evidence="7" id="KW-0677">Repeat</keyword>
<feature type="disulfide bond" evidence="12">
    <location>
        <begin position="407"/>
        <end position="417"/>
    </location>
</feature>
<evidence type="ECO:0000256" key="9">
    <source>
        <dbReference type="ARBA" id="ARBA00023136"/>
    </source>
</evidence>
<evidence type="ECO:0000256" key="14">
    <source>
        <dbReference type="SAM" id="Phobius"/>
    </source>
</evidence>
<keyword evidence="8 14" id="KW-1133">Transmembrane helix</keyword>
<organism evidence="16 17">
    <name type="scientific">Pipra filicauda</name>
    <name type="common">Wire-tailed manakin</name>
    <dbReference type="NCBI Taxonomy" id="649802"/>
    <lineage>
        <taxon>Eukaryota</taxon>
        <taxon>Metazoa</taxon>
        <taxon>Chordata</taxon>
        <taxon>Craniata</taxon>
        <taxon>Vertebrata</taxon>
        <taxon>Euteleostomi</taxon>
        <taxon>Archelosauria</taxon>
        <taxon>Archosauria</taxon>
        <taxon>Dinosauria</taxon>
        <taxon>Saurischia</taxon>
        <taxon>Theropoda</taxon>
        <taxon>Coelurosauria</taxon>
        <taxon>Aves</taxon>
        <taxon>Neognathae</taxon>
        <taxon>Neoaves</taxon>
        <taxon>Telluraves</taxon>
        <taxon>Australaves</taxon>
        <taxon>Passeriformes</taxon>
        <taxon>Pipridae</taxon>
        <taxon>Pipra</taxon>
    </lineage>
</organism>
<dbReference type="GeneID" id="114002902"/>
<keyword evidence="16" id="KW-1185">Reference proteome</keyword>
<feature type="domain" description="SRCR" evidence="15">
    <location>
        <begin position="338"/>
        <end position="436"/>
    </location>
</feature>
<evidence type="ECO:0000256" key="6">
    <source>
        <dbReference type="ARBA" id="ARBA00022729"/>
    </source>
</evidence>
<evidence type="ECO:0000256" key="2">
    <source>
        <dbReference type="ARBA" id="ARBA00004613"/>
    </source>
</evidence>
<dbReference type="InterPro" id="IPR001190">
    <property type="entry name" value="SRCR"/>
</dbReference>
<dbReference type="InParanoid" id="A0A7R5KYG1"/>
<dbReference type="GO" id="GO:0005737">
    <property type="term" value="C:cytoplasm"/>
    <property type="evidence" value="ECO:0007669"/>
    <property type="project" value="UniProtKB-ARBA"/>
</dbReference>
<evidence type="ECO:0000256" key="5">
    <source>
        <dbReference type="ARBA" id="ARBA00022692"/>
    </source>
</evidence>
<dbReference type="PROSITE" id="PS50287">
    <property type="entry name" value="SRCR_2"/>
    <property type="match status" value="7"/>
</dbReference>
<evidence type="ECO:0000256" key="10">
    <source>
        <dbReference type="ARBA" id="ARBA00023157"/>
    </source>
</evidence>
<accession>A0A7R5KYG1</accession>
<evidence type="ECO:0000256" key="13">
    <source>
        <dbReference type="SAM" id="MobiDB-lite"/>
    </source>
</evidence>
<feature type="transmembrane region" description="Helical" evidence="14">
    <location>
        <begin position="989"/>
        <end position="1011"/>
    </location>
</feature>
<feature type="disulfide bond" evidence="12">
    <location>
        <begin position="167"/>
        <end position="228"/>
    </location>
</feature>
<dbReference type="FunFam" id="3.10.250.10:FF:000012">
    <property type="entry name" value="CD163 molecule like 1"/>
    <property type="match status" value="1"/>
</dbReference>
<dbReference type="FunFam" id="3.10.250.10:FF:000009">
    <property type="entry name" value="WC1"/>
    <property type="match status" value="2"/>
</dbReference>
<feature type="disulfide bond" evidence="12">
    <location>
        <begin position="479"/>
        <end position="540"/>
    </location>
</feature>
<evidence type="ECO:0000259" key="15">
    <source>
        <dbReference type="PROSITE" id="PS50287"/>
    </source>
</evidence>
<evidence type="ECO:0000256" key="4">
    <source>
        <dbReference type="ARBA" id="ARBA00022525"/>
    </source>
</evidence>
<dbReference type="FunFam" id="3.10.250.10:FF:000031">
    <property type="entry name" value="RIKEN cDNA 5830411N06, isoform CRA_a"/>
    <property type="match status" value="1"/>
</dbReference>
<feature type="disulfide bond" evidence="12">
    <location>
        <begin position="908"/>
        <end position="918"/>
    </location>
</feature>
<dbReference type="RefSeq" id="XP_039242047.1">
    <property type="nucleotide sequence ID" value="XM_039386113.1"/>
</dbReference>
<keyword evidence="9 14" id="KW-0472">Membrane</keyword>
<feature type="region of interest" description="Disordered" evidence="13">
    <location>
        <begin position="1072"/>
        <end position="1119"/>
    </location>
</feature>
<dbReference type="Pfam" id="PF00530">
    <property type="entry name" value="SRCR"/>
    <property type="match status" value="6"/>
</dbReference>
<protein>
    <submittedName>
        <fullName evidence="17">Antigen WC1.1-like</fullName>
    </submittedName>
</protein>
<dbReference type="PANTHER" id="PTHR19331:SF487">
    <property type="entry name" value="SOLUBLE SCAVENGER RECEPTOR CYSTEINE-RICH DOMAIN-CONTAINING PROTEIN SSC5D"/>
    <property type="match status" value="1"/>
</dbReference>
<feature type="disulfide bond" evidence="12">
    <location>
        <begin position="466"/>
        <end position="530"/>
    </location>
</feature>
<keyword evidence="10 12" id="KW-1015">Disulfide bond</keyword>
<evidence type="ECO:0000256" key="8">
    <source>
        <dbReference type="ARBA" id="ARBA00022989"/>
    </source>
</evidence>
<dbReference type="FunFam" id="3.10.250.10:FF:000002">
    <property type="entry name" value="Scavenger receptor cysteine-rich type 1 protein M130"/>
    <property type="match status" value="1"/>
</dbReference>
<feature type="domain" description="SRCR" evidence="15">
    <location>
        <begin position="598"/>
        <end position="643"/>
    </location>
</feature>
<keyword evidence="11" id="KW-0325">Glycoprotein</keyword>
<evidence type="ECO:0000256" key="3">
    <source>
        <dbReference type="ARBA" id="ARBA00022475"/>
    </source>
</evidence>
<keyword evidence="5 14" id="KW-0812">Transmembrane</keyword>
<name>A0A7R5KYG1_9PASS</name>
<feature type="domain" description="SRCR" evidence="15">
    <location>
        <begin position="127"/>
        <end position="229"/>
    </location>
</feature>
<dbReference type="SMART" id="SM00202">
    <property type="entry name" value="SR"/>
    <property type="match status" value="6"/>
</dbReference>
<dbReference type="PANTHER" id="PTHR19331">
    <property type="entry name" value="SCAVENGER RECEPTOR DOMAIN-CONTAINING"/>
    <property type="match status" value="1"/>
</dbReference>
<feature type="disulfide bond" evidence="12">
    <location>
        <begin position="807"/>
        <end position="817"/>
    </location>
</feature>
<keyword evidence="6" id="KW-0732">Signal</keyword>
<feature type="domain" description="SRCR" evidence="15">
    <location>
        <begin position="234"/>
        <end position="335"/>
    </location>
</feature>
<feature type="domain" description="SRCR" evidence="15">
    <location>
        <begin position="841"/>
        <end position="939"/>
    </location>
</feature>
<evidence type="ECO:0000313" key="16">
    <source>
        <dbReference type="Proteomes" id="UP000504627"/>
    </source>
</evidence>
<evidence type="ECO:0000256" key="11">
    <source>
        <dbReference type="ARBA" id="ARBA00023180"/>
    </source>
</evidence>
<sequence length="1312" mass="136927">MALAGLQRQSWTHGGKQEGPPRPRCWGGRLPPGTSVCRPTVARCVTPEAEPSLIFGHEAGYWRLWPRSWAIPRLIKAPLVLPPAPAPALPLHHPLPAQGVRDLSGMGPVVALGLLLCLQLCEGSGQLRLVGGGGRCAGRVEVNHDGEWGSVCVLDFDWEARWATVVCRQLGCGRVASSSPYAPFGQGSGRIWLQPYFCLGTEEVLEECPNFGWGQHSCGHKRDAGVICTEAVELRLVDGGGPCSGRVEVKLRGHWGSVGDDNWDMEDAEVVCQQLGCGSAAGAYAARNHFGTGAGPINLALVDCKGDEATLWDCEIRGWGPYRNNHDYDTAVICQGFSRLVGGDRACAGQLEVRQRQAWVGVCAEHVDMKVAQVVCREQGCGAALAIPGSGRFGAGTGPLWEGGFNCTGSEPLLSACARRVPHSQGCAGHATIICSPYTGFRLGNSSSGCAGRVEVAVRGTWGSVCATDWDLPDADVLCRHLGCGHAVTVPPGGSFGSGDGPLRPDAFGCNGSERHPGECPVAVLGEPPCSPGNAAAVNCSGLCGTCGKSLQGLLGHPKNWERSTQGCFGMRGGLNQVPQPHGTAGDFSGTEGTVNSVRLVEGESRCDGRLEEAITTPAWRRVPVEQWKRWDVDMVCAVLGCGLPKEIYTALGMAPTALTSSAREVDVMTEETDVVTEEVDVVTREMYNISGMGPELTRSLEEMEDVAEEMSDVLGMGPAPTSSPEEMVIVCSGSRRVRLAGGAGRCAGRVEVYAGGTWSSVCQERWDLRAAAVVCRELGCGAALEAPGSARFGPGPGTAWPYVVECAGNEESLWECPRSEGRECERGAGAGAVCSEQLSLRLAGGRGRCSGYLELLHNGTWGRVCATGTSPGTAAAVCRQLGCGDGGQLAPGPAQQPAPAWLAWVGCEEGARSLWGCPSAPWHLHSCGPGGDAYVACAEDSDNPSETATTPCPDGATCTAVPSSSGPAVARGTVPVPSGQVARGTVPVPVVLCVVLGTLLCLALGALAVLMCRARAWRRGPGRAVGAIPDAIYEELDYSAMPEYQEVPSRPGSPREGSVKKLLCYTGDSVEGSDTGAAPVPAPPALPGHRTPDGYDDATAGTSDGYDDATAGTPDGYDDAMVGTPNGYDDAMAGTSDGYDDATAGTPDGYDDAMVGTPDGYDDATAGTLDVYDDATTVPEESPAPSTGDISEGVAQRGWICVPPTVVHSPAVPRQLLGSAAARGPSGLWDGQKLQIKARMQILRLLQRQAMGHGNNISVLDHGVLEQAWQADFSARVVMPKKPAIRICWDCSCSSSAAGSDSVAHKKDDLQ</sequence>
<dbReference type="Proteomes" id="UP000504627">
    <property type="component" value="Unplaced"/>
</dbReference>
<feature type="disulfide bond" evidence="12">
    <location>
        <begin position="198"/>
        <end position="208"/>
    </location>
</feature>
<proteinExistence type="predicted"/>
<dbReference type="FunFam" id="3.10.250.10:FF:000004">
    <property type="entry name" value="Scavenger receptor cysteine-rich type 1 protein M130"/>
    <property type="match status" value="1"/>
</dbReference>
<feature type="disulfide bond" evidence="12">
    <location>
        <begin position="304"/>
        <end position="314"/>
    </location>
</feature>
<dbReference type="GO" id="GO:0005886">
    <property type="term" value="C:plasma membrane"/>
    <property type="evidence" value="ECO:0007669"/>
    <property type="project" value="UniProtKB-SubCell"/>
</dbReference>
<keyword evidence="4" id="KW-0964">Secreted</keyword>
<comment type="caution">
    <text evidence="12">Lacks conserved residue(s) required for the propagation of feature annotation.</text>
</comment>